<dbReference type="AlphaFoldDB" id="A5MYI1"/>
<dbReference type="Proteomes" id="UP000002411">
    <property type="component" value="Chromosome"/>
</dbReference>
<dbReference type="eggNOG" id="ENOG503272Z">
    <property type="taxonomic scope" value="Bacteria"/>
</dbReference>
<dbReference type="STRING" id="431943.CKL_1915"/>
<evidence type="ECO:0000313" key="1">
    <source>
        <dbReference type="EMBL" id="EDK33927.1"/>
    </source>
</evidence>
<name>A5MYI1_CLOK5</name>
<sequence>MKQFDNYKKIYKYIEHIDGSNPQYETHIIISHLYKYLEDYLNVITIQFRRIEQTKKEMEPLANQSIEKFNDRLLFTKLWTDIHFLLIAIEKSYNITIKLYNKLSMETKSKQIKSSDDYITKKRLRNMLEHMDDNLTDGLNESKRIIPNYSSHNINWFDNQYGFISDNTLKLKNINLKLKKLV</sequence>
<dbReference type="RefSeq" id="WP_012102306.1">
    <property type="nucleotide sequence ID" value="NC_009706.1"/>
</dbReference>
<dbReference type="HOGENOM" id="CLU_1238414_0_0_9"/>
<dbReference type="KEGG" id="ckl:CKL_1915"/>
<dbReference type="EMBL" id="CP000673">
    <property type="protein sequence ID" value="EDK33927.1"/>
    <property type="molecule type" value="Genomic_DNA"/>
</dbReference>
<evidence type="ECO:0000313" key="2">
    <source>
        <dbReference type="Proteomes" id="UP000002411"/>
    </source>
</evidence>
<protein>
    <submittedName>
        <fullName evidence="1">Uncharacterized protein</fullName>
    </submittedName>
</protein>
<reference evidence="1 2" key="1">
    <citation type="journal article" date="2008" name="Proc. Natl. Acad. Sci. U.S.A.">
        <title>The genome of Clostridium kluyveri, a strict anaerobe with unique metabolic features.</title>
        <authorList>
            <person name="Seedorf H."/>
            <person name="Fricke W.F."/>
            <person name="Veith B."/>
            <person name="Brueggemann H."/>
            <person name="Liesegang H."/>
            <person name="Strittmatter A."/>
            <person name="Miethke M."/>
            <person name="Buckel W."/>
            <person name="Hinderberger J."/>
            <person name="Li F."/>
            <person name="Hagemeier C."/>
            <person name="Thauer R.K."/>
            <person name="Gottschalk G."/>
        </authorList>
    </citation>
    <scope>NUCLEOTIDE SEQUENCE [LARGE SCALE GENOMIC DNA]</scope>
    <source>
        <strain evidence="2">ATCC 8527 / DSM 555 / NCIMB 10680</strain>
    </source>
</reference>
<organism evidence="1 2">
    <name type="scientific">Clostridium kluyveri (strain ATCC 8527 / DSM 555 / NBRC 12016 / NCIMB 10680 / K1)</name>
    <dbReference type="NCBI Taxonomy" id="431943"/>
    <lineage>
        <taxon>Bacteria</taxon>
        <taxon>Bacillati</taxon>
        <taxon>Bacillota</taxon>
        <taxon>Clostridia</taxon>
        <taxon>Eubacteriales</taxon>
        <taxon>Clostridiaceae</taxon>
        <taxon>Clostridium</taxon>
    </lineage>
</organism>
<accession>A5MYI1</accession>
<proteinExistence type="predicted"/>
<keyword evidence="2" id="KW-1185">Reference proteome</keyword>
<gene>
    <name evidence="1" type="ordered locus">CKL_1915</name>
</gene>